<name>A0A9P4HSI3_9PEZI</name>
<dbReference type="AlphaFoldDB" id="A0A9P4HSI3"/>
<keyword evidence="2" id="KW-1185">Reference proteome</keyword>
<dbReference type="GO" id="GO:0000171">
    <property type="term" value="F:ribonuclease MRP activity"/>
    <property type="evidence" value="ECO:0007669"/>
    <property type="project" value="TreeGrafter"/>
</dbReference>
<accession>A0A9P4HSI3</accession>
<sequence>MFNFSKDESPPPKCFFTHTVLPGYVDQKQPPLKKKPFSTILSQPFSHAADVILPEELYRLVRQELEGDVGTSSYARVHMPLGDVISGDFFNQYIKIGNILMLSEGRSGIDNVFSLQEGVLRLELDRPTYEKCGLVGQAISHGGRKHTKARFAVEYDLRQTSMVHGKKGFERLVWACKNVLTHSVTWLFHDLNTTTDDSAAPIHAHQPTLKSITPSILTLPATKAPPLSSIQPLKDPDYAIEVLEWLDMVSLPSPRLNASDNVDPFISRYKVPEPYVANASGPKAQIRNLVRLRWEGLVPAQLVVRIWSVLRQSVGEDWAAVS</sequence>
<feature type="non-terminal residue" evidence="1">
    <location>
        <position position="322"/>
    </location>
</feature>
<reference evidence="1" key="1">
    <citation type="journal article" date="2020" name="Stud. Mycol.">
        <title>101 Dothideomycetes genomes: a test case for predicting lifestyles and emergence of pathogens.</title>
        <authorList>
            <person name="Haridas S."/>
            <person name="Albert R."/>
            <person name="Binder M."/>
            <person name="Bloem J."/>
            <person name="Labutti K."/>
            <person name="Salamov A."/>
            <person name="Andreopoulos B."/>
            <person name="Baker S."/>
            <person name="Barry K."/>
            <person name="Bills G."/>
            <person name="Bluhm B."/>
            <person name="Cannon C."/>
            <person name="Castanera R."/>
            <person name="Culley D."/>
            <person name="Daum C."/>
            <person name="Ezra D."/>
            <person name="Gonzalez J."/>
            <person name="Henrissat B."/>
            <person name="Kuo A."/>
            <person name="Liang C."/>
            <person name="Lipzen A."/>
            <person name="Lutzoni F."/>
            <person name="Magnuson J."/>
            <person name="Mondo S."/>
            <person name="Nolan M."/>
            <person name="Ohm R."/>
            <person name="Pangilinan J."/>
            <person name="Park H.-J."/>
            <person name="Ramirez L."/>
            <person name="Alfaro M."/>
            <person name="Sun H."/>
            <person name="Tritt A."/>
            <person name="Yoshinaga Y."/>
            <person name="Zwiers L.-H."/>
            <person name="Turgeon B."/>
            <person name="Goodwin S."/>
            <person name="Spatafora J."/>
            <person name="Crous P."/>
            <person name="Grigoriev I."/>
        </authorList>
    </citation>
    <scope>NUCLEOTIDE SEQUENCE</scope>
    <source>
        <strain evidence="1">CBS 121410</strain>
    </source>
</reference>
<evidence type="ECO:0000313" key="2">
    <source>
        <dbReference type="Proteomes" id="UP000799776"/>
    </source>
</evidence>
<dbReference type="GO" id="GO:0030681">
    <property type="term" value="C:multimeric ribonuclease P complex"/>
    <property type="evidence" value="ECO:0007669"/>
    <property type="project" value="TreeGrafter"/>
</dbReference>
<dbReference type="EMBL" id="ML978733">
    <property type="protein sequence ID" value="KAF2085204.1"/>
    <property type="molecule type" value="Genomic_DNA"/>
</dbReference>
<dbReference type="Pfam" id="PF08584">
    <property type="entry name" value="Ribonuc_P_40"/>
    <property type="match status" value="1"/>
</dbReference>
<dbReference type="PANTHER" id="PTHR15396:SF1">
    <property type="entry name" value="RIBONUCLEASE P PROTEIN SUBUNIT P40"/>
    <property type="match status" value="1"/>
</dbReference>
<evidence type="ECO:0000313" key="1">
    <source>
        <dbReference type="EMBL" id="KAF2085204.1"/>
    </source>
</evidence>
<dbReference type="PANTHER" id="PTHR15396">
    <property type="entry name" value="RIBONUCLEASE P PROTEIN SUBUNIT P40"/>
    <property type="match status" value="1"/>
</dbReference>
<dbReference type="OrthoDB" id="63112at2759"/>
<dbReference type="InterPro" id="IPR013893">
    <property type="entry name" value="RNase_P_Rpp40"/>
</dbReference>
<proteinExistence type="predicted"/>
<dbReference type="GO" id="GO:0000447">
    <property type="term" value="P:endonucleolytic cleavage in ITS1 to separate SSU-rRNA from 5.8S rRNA and LSU-rRNA from tricistronic rRNA transcript (SSU-rRNA, 5.8S rRNA, LSU-rRNA)"/>
    <property type="evidence" value="ECO:0007669"/>
    <property type="project" value="TreeGrafter"/>
</dbReference>
<dbReference type="Proteomes" id="UP000799776">
    <property type="component" value="Unassembled WGS sequence"/>
</dbReference>
<dbReference type="GO" id="GO:0004526">
    <property type="term" value="F:ribonuclease P activity"/>
    <property type="evidence" value="ECO:0007669"/>
    <property type="project" value="TreeGrafter"/>
</dbReference>
<dbReference type="GO" id="GO:0001682">
    <property type="term" value="P:tRNA 5'-leader removal"/>
    <property type="evidence" value="ECO:0007669"/>
    <property type="project" value="InterPro"/>
</dbReference>
<comment type="caution">
    <text evidence="1">The sequence shown here is derived from an EMBL/GenBank/DDBJ whole genome shotgun (WGS) entry which is preliminary data.</text>
</comment>
<organism evidence="1 2">
    <name type="scientific">Saccharata proteae CBS 121410</name>
    <dbReference type="NCBI Taxonomy" id="1314787"/>
    <lineage>
        <taxon>Eukaryota</taxon>
        <taxon>Fungi</taxon>
        <taxon>Dikarya</taxon>
        <taxon>Ascomycota</taxon>
        <taxon>Pezizomycotina</taxon>
        <taxon>Dothideomycetes</taxon>
        <taxon>Dothideomycetes incertae sedis</taxon>
        <taxon>Botryosphaeriales</taxon>
        <taxon>Saccharataceae</taxon>
        <taxon>Saccharata</taxon>
    </lineage>
</organism>
<gene>
    <name evidence="1" type="ORF">K490DRAFT_3369</name>
</gene>
<dbReference type="GO" id="GO:0000172">
    <property type="term" value="C:ribonuclease MRP complex"/>
    <property type="evidence" value="ECO:0007669"/>
    <property type="project" value="TreeGrafter"/>
</dbReference>
<protein>
    <submittedName>
        <fullName evidence="1">Uncharacterized protein</fullName>
    </submittedName>
</protein>